<accession>A0AAD5QQ97</accession>
<gene>
    <name evidence="1" type="ORF">KIN20_019601</name>
</gene>
<proteinExistence type="predicted"/>
<evidence type="ECO:0000313" key="2">
    <source>
        <dbReference type="Proteomes" id="UP001196413"/>
    </source>
</evidence>
<dbReference type="AlphaFoldDB" id="A0AAD5QQ97"/>
<protein>
    <submittedName>
        <fullName evidence="1">Uncharacterized protein</fullName>
    </submittedName>
</protein>
<sequence>MVANEVRHCVFACASNFSYSTSWTSNAFRVQRNFTELYGDAVYPTGHTIIKINLT</sequence>
<dbReference type="Proteomes" id="UP001196413">
    <property type="component" value="Unassembled WGS sequence"/>
</dbReference>
<organism evidence="1 2">
    <name type="scientific">Parelaphostrongylus tenuis</name>
    <name type="common">Meningeal worm</name>
    <dbReference type="NCBI Taxonomy" id="148309"/>
    <lineage>
        <taxon>Eukaryota</taxon>
        <taxon>Metazoa</taxon>
        <taxon>Ecdysozoa</taxon>
        <taxon>Nematoda</taxon>
        <taxon>Chromadorea</taxon>
        <taxon>Rhabditida</taxon>
        <taxon>Rhabditina</taxon>
        <taxon>Rhabditomorpha</taxon>
        <taxon>Strongyloidea</taxon>
        <taxon>Metastrongylidae</taxon>
        <taxon>Parelaphostrongylus</taxon>
    </lineage>
</organism>
<reference evidence="1" key="1">
    <citation type="submission" date="2021-06" db="EMBL/GenBank/DDBJ databases">
        <title>Parelaphostrongylus tenuis whole genome reference sequence.</title>
        <authorList>
            <person name="Garwood T.J."/>
            <person name="Larsen P.A."/>
            <person name="Fountain-Jones N.M."/>
            <person name="Garbe J.R."/>
            <person name="Macchietto M.G."/>
            <person name="Kania S.A."/>
            <person name="Gerhold R.W."/>
            <person name="Richards J.E."/>
            <person name="Wolf T.M."/>
        </authorList>
    </citation>
    <scope>NUCLEOTIDE SEQUENCE</scope>
    <source>
        <strain evidence="1">MNPRO001-30</strain>
        <tissue evidence="1">Meninges</tissue>
    </source>
</reference>
<dbReference type="EMBL" id="JAHQIW010003912">
    <property type="protein sequence ID" value="KAJ1360583.1"/>
    <property type="molecule type" value="Genomic_DNA"/>
</dbReference>
<evidence type="ECO:0000313" key="1">
    <source>
        <dbReference type="EMBL" id="KAJ1360583.1"/>
    </source>
</evidence>
<keyword evidence="2" id="KW-1185">Reference proteome</keyword>
<name>A0AAD5QQ97_PARTN</name>
<comment type="caution">
    <text evidence="1">The sequence shown here is derived from an EMBL/GenBank/DDBJ whole genome shotgun (WGS) entry which is preliminary data.</text>
</comment>